<dbReference type="PANTHER" id="PTHR30272:SF1">
    <property type="entry name" value="3-HYDROXYACYL-[ACYL-CARRIER-PROTEIN] DEHYDRATASE"/>
    <property type="match status" value="1"/>
</dbReference>
<comment type="caution">
    <text evidence="2">The sequence shown here is derived from an EMBL/GenBank/DDBJ whole genome shotgun (WGS) entry which is preliminary data.</text>
</comment>
<dbReference type="Proteomes" id="UP001165190">
    <property type="component" value="Unassembled WGS sequence"/>
</dbReference>
<protein>
    <recommendedName>
        <fullName evidence="4">3-hydroxyacyl-[acyl-carrier-protein] dehydratase FabZ</fullName>
    </recommendedName>
</protein>
<gene>
    <name evidence="2" type="ORF">HRI_000435200</name>
</gene>
<sequence>MAAASHSLVSFTHRSLSHPGRHLPSTPISLPASSSLNLNPIHRSNSALHCSLNVPNSTGKETPIETRYPAFPTVMDINQIREILPHRFPFLLVDRVIEYNPGVSAVGMYK</sequence>
<dbReference type="InterPro" id="IPR013114">
    <property type="entry name" value="FabA_FabZ"/>
</dbReference>
<dbReference type="EMBL" id="BSYR01000005">
    <property type="protein sequence ID" value="GMI67659.1"/>
    <property type="molecule type" value="Genomic_DNA"/>
</dbReference>
<organism evidence="2 3">
    <name type="scientific">Hibiscus trionum</name>
    <name type="common">Flower of an hour</name>
    <dbReference type="NCBI Taxonomy" id="183268"/>
    <lineage>
        <taxon>Eukaryota</taxon>
        <taxon>Viridiplantae</taxon>
        <taxon>Streptophyta</taxon>
        <taxon>Embryophyta</taxon>
        <taxon>Tracheophyta</taxon>
        <taxon>Spermatophyta</taxon>
        <taxon>Magnoliopsida</taxon>
        <taxon>eudicotyledons</taxon>
        <taxon>Gunneridae</taxon>
        <taxon>Pentapetalae</taxon>
        <taxon>rosids</taxon>
        <taxon>malvids</taxon>
        <taxon>Malvales</taxon>
        <taxon>Malvaceae</taxon>
        <taxon>Malvoideae</taxon>
        <taxon>Hibiscus</taxon>
    </lineage>
</organism>
<evidence type="ECO:0000313" key="3">
    <source>
        <dbReference type="Proteomes" id="UP001165190"/>
    </source>
</evidence>
<name>A0A9W7GY28_HIBTR</name>
<evidence type="ECO:0008006" key="4">
    <source>
        <dbReference type="Google" id="ProtNLM"/>
    </source>
</evidence>
<dbReference type="GO" id="GO:0016829">
    <property type="term" value="F:lyase activity"/>
    <property type="evidence" value="ECO:0007669"/>
    <property type="project" value="UniProtKB-KW"/>
</dbReference>
<evidence type="ECO:0000313" key="2">
    <source>
        <dbReference type="EMBL" id="GMI67659.1"/>
    </source>
</evidence>
<dbReference type="SUPFAM" id="SSF54637">
    <property type="entry name" value="Thioesterase/thiol ester dehydrase-isomerase"/>
    <property type="match status" value="1"/>
</dbReference>
<dbReference type="PANTHER" id="PTHR30272">
    <property type="entry name" value="3-HYDROXYACYL-[ACYL-CARRIER-PROTEIN] DEHYDRATASE"/>
    <property type="match status" value="1"/>
</dbReference>
<keyword evidence="3" id="KW-1185">Reference proteome</keyword>
<dbReference type="InterPro" id="IPR029069">
    <property type="entry name" value="HotDog_dom_sf"/>
</dbReference>
<dbReference type="OrthoDB" id="4155at2759"/>
<dbReference type="AlphaFoldDB" id="A0A9W7GY28"/>
<reference evidence="2" key="1">
    <citation type="submission" date="2023-05" db="EMBL/GenBank/DDBJ databases">
        <title>Genome and transcriptome analyses reveal genes involved in the formation of fine ridges on petal epidermal cells in Hibiscus trionum.</title>
        <authorList>
            <person name="Koshimizu S."/>
            <person name="Masuda S."/>
            <person name="Ishii T."/>
            <person name="Shirasu K."/>
            <person name="Hoshino A."/>
            <person name="Arita M."/>
        </authorList>
    </citation>
    <scope>NUCLEOTIDE SEQUENCE</scope>
    <source>
        <strain evidence="2">Hamamatsu line</strain>
    </source>
</reference>
<proteinExistence type="predicted"/>
<accession>A0A9W7GY28</accession>
<dbReference type="Gene3D" id="3.10.129.10">
    <property type="entry name" value="Hotdog Thioesterase"/>
    <property type="match status" value="1"/>
</dbReference>
<keyword evidence="1" id="KW-0456">Lyase</keyword>
<evidence type="ECO:0000256" key="1">
    <source>
        <dbReference type="ARBA" id="ARBA00023239"/>
    </source>
</evidence>